<dbReference type="Gene3D" id="3.80.10.10">
    <property type="entry name" value="Ribonuclease Inhibitor"/>
    <property type="match status" value="1"/>
</dbReference>
<dbReference type="InterPro" id="IPR053781">
    <property type="entry name" value="F-box_AtFBL13-like"/>
</dbReference>
<evidence type="ECO:0000313" key="2">
    <source>
        <dbReference type="EMBL" id="CAA0815412.1"/>
    </source>
</evidence>
<dbReference type="InterPro" id="IPR001810">
    <property type="entry name" value="F-box_dom"/>
</dbReference>
<dbReference type="Pfam" id="PF00646">
    <property type="entry name" value="F-box"/>
    <property type="match status" value="1"/>
</dbReference>
<evidence type="ECO:0000313" key="3">
    <source>
        <dbReference type="Proteomes" id="UP001153555"/>
    </source>
</evidence>
<dbReference type="Proteomes" id="UP001153555">
    <property type="component" value="Unassembled WGS sequence"/>
</dbReference>
<dbReference type="InterPro" id="IPR036047">
    <property type="entry name" value="F-box-like_dom_sf"/>
</dbReference>
<dbReference type="Gene3D" id="1.20.1280.50">
    <property type="match status" value="1"/>
</dbReference>
<protein>
    <submittedName>
        <fullName evidence="2">FBD-associated F-box protein</fullName>
    </submittedName>
</protein>
<dbReference type="InterPro" id="IPR032675">
    <property type="entry name" value="LRR_dom_sf"/>
</dbReference>
<accession>A0A9N7MUG2</accession>
<dbReference type="Pfam" id="PF24758">
    <property type="entry name" value="LRR_At5g56370"/>
    <property type="match status" value="1"/>
</dbReference>
<organism evidence="2 3">
    <name type="scientific">Striga hermonthica</name>
    <name type="common">Purple witchweed</name>
    <name type="synonym">Buchnera hermonthica</name>
    <dbReference type="NCBI Taxonomy" id="68872"/>
    <lineage>
        <taxon>Eukaryota</taxon>
        <taxon>Viridiplantae</taxon>
        <taxon>Streptophyta</taxon>
        <taxon>Embryophyta</taxon>
        <taxon>Tracheophyta</taxon>
        <taxon>Spermatophyta</taxon>
        <taxon>Magnoliopsida</taxon>
        <taxon>eudicotyledons</taxon>
        <taxon>Gunneridae</taxon>
        <taxon>Pentapetalae</taxon>
        <taxon>asterids</taxon>
        <taxon>lamiids</taxon>
        <taxon>Lamiales</taxon>
        <taxon>Orobanchaceae</taxon>
        <taxon>Buchnereae</taxon>
        <taxon>Striga</taxon>
    </lineage>
</organism>
<dbReference type="SUPFAM" id="SSF81383">
    <property type="entry name" value="F-box domain"/>
    <property type="match status" value="1"/>
</dbReference>
<comment type="caution">
    <text evidence="2">The sequence shown here is derived from an EMBL/GenBank/DDBJ whole genome shotgun (WGS) entry which is preliminary data.</text>
</comment>
<dbReference type="InterPro" id="IPR055411">
    <property type="entry name" value="LRR_FXL15/At3g58940/PEG3-like"/>
</dbReference>
<dbReference type="InterPro" id="IPR053772">
    <property type="entry name" value="At1g61320/At1g61330-like"/>
</dbReference>
<dbReference type="InterPro" id="IPR006566">
    <property type="entry name" value="FBD"/>
</dbReference>
<dbReference type="SUPFAM" id="SSF52058">
    <property type="entry name" value="L domain-like"/>
    <property type="match status" value="1"/>
</dbReference>
<dbReference type="PANTHER" id="PTHR34145:SF28">
    <property type="entry name" value="F-BOX DOMAIN-CONTAINING PROTEIN"/>
    <property type="match status" value="1"/>
</dbReference>
<sequence length="661" mass="75030">MNAKKVKVGTGKKIDDDLLSSLPDDMLHHIMSLLPARSAASTSILSQRWEKLWLSFPSINLDEINFASRQEFWDCLRSTLANRDLSALQNLCLRIILPGTARFYQDFCKFLNTVLVKSKILKELDIEFSEHLFFVWRQEDLLSERICVLPKKTFHSISHLSVLSLKGCRVKSCPHVNLPSLKTLLMENVILAEEFLEALVNGCPVLDTMSVKYCFGIKKIQICHPTLKNLVIGLRISLESLELNVPCLKSIKLFALVDSEIDGLEEILGPNNSKKIIARNLEALCFKHLTIEPKVLHNVILIFPNLGKLAVKFCEVLDSARLHSQNLTILKITDCVLSDEVDIRVPNLQNIDYLQNPKGAQLDYMAFMHLRSISLDGIYVNFRVIYISNSICPNLVYLRLAFCMNMTQLRVSNDKLESLEVYECGDLECCLIVAPQLLAFSYTGHLVRVARFRASCNLNVMLHLNESEGDDELVEAQFIKVLKESLHNVSMAAARTDIKLSYRCAKSLTMIKDVPIPPMSLIQSLKVVTHTGVMGLQDLLSCSLGISIYCNTISINVSRFMCTLEFQEIKKSSLVHKSNLTRVEDHLVRVEMKGFTGDDEQVDLVKYFVVNAPHMRHLVIWMKRQETRELCNELCRQLLHISGSCDIATHGNYVVFSRNEI</sequence>
<dbReference type="SMART" id="SM00256">
    <property type="entry name" value="FBOX"/>
    <property type="match status" value="1"/>
</dbReference>
<reference evidence="2" key="1">
    <citation type="submission" date="2019-12" db="EMBL/GenBank/DDBJ databases">
        <authorList>
            <person name="Scholes J."/>
        </authorList>
    </citation>
    <scope>NUCLEOTIDE SEQUENCE</scope>
</reference>
<dbReference type="PANTHER" id="PTHR34145">
    <property type="entry name" value="OS02G0105600 PROTEIN"/>
    <property type="match status" value="1"/>
</dbReference>
<name>A0A9N7MUG2_STRHE</name>
<dbReference type="CDD" id="cd22160">
    <property type="entry name" value="F-box_AtFBL13-like"/>
    <property type="match status" value="1"/>
</dbReference>
<dbReference type="OrthoDB" id="913041at2759"/>
<dbReference type="Pfam" id="PF08387">
    <property type="entry name" value="FBD"/>
    <property type="match status" value="1"/>
</dbReference>
<dbReference type="EMBL" id="CACSLK010012531">
    <property type="protein sequence ID" value="CAA0815412.1"/>
    <property type="molecule type" value="Genomic_DNA"/>
</dbReference>
<dbReference type="PROSITE" id="PS50181">
    <property type="entry name" value="FBOX"/>
    <property type="match status" value="1"/>
</dbReference>
<proteinExistence type="predicted"/>
<feature type="domain" description="F-box" evidence="1">
    <location>
        <begin position="16"/>
        <end position="52"/>
    </location>
</feature>
<dbReference type="AlphaFoldDB" id="A0A9N7MUG2"/>
<evidence type="ECO:0000259" key="1">
    <source>
        <dbReference type="PROSITE" id="PS50181"/>
    </source>
</evidence>
<gene>
    <name evidence="2" type="ORF">SHERM_15438</name>
</gene>
<keyword evidence="3" id="KW-1185">Reference proteome</keyword>